<organism evidence="2 3">
    <name type="scientific">Penicillium canariense</name>
    <dbReference type="NCBI Taxonomy" id="189055"/>
    <lineage>
        <taxon>Eukaryota</taxon>
        <taxon>Fungi</taxon>
        <taxon>Dikarya</taxon>
        <taxon>Ascomycota</taxon>
        <taxon>Pezizomycotina</taxon>
        <taxon>Eurotiomycetes</taxon>
        <taxon>Eurotiomycetidae</taxon>
        <taxon>Eurotiales</taxon>
        <taxon>Aspergillaceae</taxon>
        <taxon>Penicillium</taxon>
    </lineage>
</organism>
<feature type="region of interest" description="Disordered" evidence="1">
    <location>
        <begin position="1"/>
        <end position="62"/>
    </location>
</feature>
<dbReference type="EMBL" id="JAPQKN010000001">
    <property type="protein sequence ID" value="KAJ5176399.1"/>
    <property type="molecule type" value="Genomic_DNA"/>
</dbReference>
<dbReference type="AlphaFoldDB" id="A0A9W9IHI4"/>
<dbReference type="Proteomes" id="UP001149163">
    <property type="component" value="Unassembled WGS sequence"/>
</dbReference>
<name>A0A9W9IHI4_9EURO</name>
<comment type="caution">
    <text evidence="2">The sequence shown here is derived from an EMBL/GenBank/DDBJ whole genome shotgun (WGS) entry which is preliminary data.</text>
</comment>
<reference evidence="2" key="1">
    <citation type="submission" date="2022-11" db="EMBL/GenBank/DDBJ databases">
        <authorList>
            <person name="Petersen C."/>
        </authorList>
    </citation>
    <scope>NUCLEOTIDE SEQUENCE</scope>
    <source>
        <strain evidence="2">IBT 26290</strain>
    </source>
</reference>
<accession>A0A9W9IHI4</accession>
<proteinExistence type="predicted"/>
<evidence type="ECO:0000256" key="1">
    <source>
        <dbReference type="SAM" id="MobiDB-lite"/>
    </source>
</evidence>
<reference evidence="2" key="2">
    <citation type="journal article" date="2023" name="IMA Fungus">
        <title>Comparative genomic study of the Penicillium genus elucidates a diverse pangenome and 15 lateral gene transfer events.</title>
        <authorList>
            <person name="Petersen C."/>
            <person name="Sorensen T."/>
            <person name="Nielsen M.R."/>
            <person name="Sondergaard T.E."/>
            <person name="Sorensen J.L."/>
            <person name="Fitzpatrick D.A."/>
            <person name="Frisvad J.C."/>
            <person name="Nielsen K.L."/>
        </authorList>
    </citation>
    <scope>NUCLEOTIDE SEQUENCE</scope>
    <source>
        <strain evidence="2">IBT 26290</strain>
    </source>
</reference>
<dbReference type="GeneID" id="81423577"/>
<protein>
    <submittedName>
        <fullName evidence="2">Uncharacterized protein</fullName>
    </submittedName>
</protein>
<sequence>MPCHAISSPHALGDADAKRQRQRPRPCPHTFVLPATTPDSCRYLSNPRERERDALVPPSGTSIGHHSSLLSLLSRYDRTVSCPGLRITFTFTMPRTGGPNHETMDMNVNMNVNVNMNMPALHLGQPLTYHG</sequence>
<evidence type="ECO:0000313" key="3">
    <source>
        <dbReference type="Proteomes" id="UP001149163"/>
    </source>
</evidence>
<evidence type="ECO:0000313" key="2">
    <source>
        <dbReference type="EMBL" id="KAJ5176399.1"/>
    </source>
</evidence>
<keyword evidence="3" id="KW-1185">Reference proteome</keyword>
<dbReference type="RefSeq" id="XP_056548007.1">
    <property type="nucleotide sequence ID" value="XM_056684401.1"/>
</dbReference>
<gene>
    <name evidence="2" type="ORF">N7482_002276</name>
</gene>